<accession>A0A1X7RZJ0</accession>
<dbReference type="AlphaFoldDB" id="A0A1X7RZJ0"/>
<dbReference type="Proteomes" id="UP000215127">
    <property type="component" value="Chromosome 7"/>
</dbReference>
<protein>
    <submittedName>
        <fullName evidence="1">Uncharacterized protein</fullName>
    </submittedName>
</protein>
<organism evidence="1 2">
    <name type="scientific">Zymoseptoria tritici (strain ST99CH_3D7)</name>
    <dbReference type="NCBI Taxonomy" id="1276538"/>
    <lineage>
        <taxon>Eukaryota</taxon>
        <taxon>Fungi</taxon>
        <taxon>Dikarya</taxon>
        <taxon>Ascomycota</taxon>
        <taxon>Pezizomycotina</taxon>
        <taxon>Dothideomycetes</taxon>
        <taxon>Dothideomycetidae</taxon>
        <taxon>Mycosphaerellales</taxon>
        <taxon>Mycosphaerellaceae</taxon>
        <taxon>Zymoseptoria</taxon>
    </lineage>
</organism>
<dbReference type="EMBL" id="LT853698">
    <property type="protein sequence ID" value="SMQ52853.1"/>
    <property type="molecule type" value="Genomic_DNA"/>
</dbReference>
<reference evidence="1 2" key="1">
    <citation type="submission" date="2016-06" db="EMBL/GenBank/DDBJ databases">
        <authorList>
            <person name="Kjaerup R.B."/>
            <person name="Dalgaard T.S."/>
            <person name="Juul-Madsen H.R."/>
        </authorList>
    </citation>
    <scope>NUCLEOTIDE SEQUENCE [LARGE SCALE GENOMIC DNA]</scope>
</reference>
<evidence type="ECO:0000313" key="2">
    <source>
        <dbReference type="Proteomes" id="UP000215127"/>
    </source>
</evidence>
<sequence>MAPKPVYGPRATLLIVEPDQLELKAGASGREVKLYDMSQACPDRLESTAEKLMTGANAVGVMDIVRDEDSDRVKLYVQPMSTTLAERDARMQDTLPYCETISGQVQSGSGQMAAGMSSNLAKVAEMTSNTDSLASR</sequence>
<evidence type="ECO:0000313" key="1">
    <source>
        <dbReference type="EMBL" id="SMQ52853.1"/>
    </source>
</evidence>
<name>A0A1X7RZJ0_ZYMT9</name>
<gene>
    <name evidence="1" type="ORF">ZT3D7_G8006</name>
</gene>
<proteinExistence type="predicted"/>
<keyword evidence="2" id="KW-1185">Reference proteome</keyword>